<comment type="function">
    <text evidence="3">May be involved in the turnover of nuclear polyadenylated (pA+) RNA.</text>
</comment>
<accession>A0A507QIW3</accession>
<reference evidence="9 10" key="1">
    <citation type="submission" date="2019-06" db="EMBL/GenBank/DDBJ databases">
        <title>Wine fermentation using esterase from Monascus purpureus.</title>
        <authorList>
            <person name="Geng C."/>
            <person name="Zhang Y."/>
        </authorList>
    </citation>
    <scope>NUCLEOTIDE SEQUENCE [LARGE SCALE GENOMIC DNA]</scope>
    <source>
        <strain evidence="9">HQ1</strain>
    </source>
</reference>
<evidence type="ECO:0000313" key="10">
    <source>
        <dbReference type="Proteomes" id="UP000319663"/>
    </source>
</evidence>
<comment type="caution">
    <text evidence="9">The sequence shown here is derived from an EMBL/GenBank/DDBJ whole genome shotgun (WGS) entry which is preliminary data.</text>
</comment>
<proteinExistence type="predicted"/>
<feature type="compositionally biased region" description="Acidic residues" evidence="6">
    <location>
        <begin position="737"/>
        <end position="748"/>
    </location>
</feature>
<dbReference type="AlphaFoldDB" id="A0A507QIW3"/>
<dbReference type="InterPro" id="IPR036483">
    <property type="entry name" value="PWI_dom_sf"/>
</dbReference>
<dbReference type="Pfam" id="PF01480">
    <property type="entry name" value="PWI"/>
    <property type="match status" value="1"/>
</dbReference>
<dbReference type="GO" id="GO:0003723">
    <property type="term" value="F:RNA binding"/>
    <property type="evidence" value="ECO:0007669"/>
    <property type="project" value="UniProtKB-UniRule"/>
</dbReference>
<evidence type="ECO:0000259" key="8">
    <source>
        <dbReference type="PROSITE" id="PS50103"/>
    </source>
</evidence>
<evidence type="ECO:0000256" key="5">
    <source>
        <dbReference type="PROSITE-ProRule" id="PRU00723"/>
    </source>
</evidence>
<dbReference type="PANTHER" id="PTHR14398:SF0">
    <property type="entry name" value="ZINC FINGER PROTEIN SWM"/>
    <property type="match status" value="1"/>
</dbReference>
<evidence type="ECO:0000256" key="6">
    <source>
        <dbReference type="SAM" id="MobiDB-lite"/>
    </source>
</evidence>
<dbReference type="PROSITE" id="PS50103">
    <property type="entry name" value="ZF_C3H1"/>
    <property type="match status" value="1"/>
</dbReference>
<keyword evidence="2 4" id="KW-0694">RNA-binding</keyword>
<feature type="compositionally biased region" description="Basic and acidic residues" evidence="6">
    <location>
        <begin position="310"/>
        <end position="326"/>
    </location>
</feature>
<keyword evidence="5" id="KW-0862">Zinc</keyword>
<dbReference type="InterPro" id="IPR035979">
    <property type="entry name" value="RBD_domain_sf"/>
</dbReference>
<dbReference type="InterPro" id="IPR045137">
    <property type="entry name" value="RBM26/27"/>
</dbReference>
<feature type="compositionally biased region" description="Basic residues" evidence="6">
    <location>
        <begin position="166"/>
        <end position="176"/>
    </location>
</feature>
<feature type="region of interest" description="Disordered" evidence="6">
    <location>
        <begin position="153"/>
        <end position="213"/>
    </location>
</feature>
<feature type="zinc finger region" description="C3H1-type" evidence="5">
    <location>
        <begin position="255"/>
        <end position="283"/>
    </location>
</feature>
<dbReference type="FunFam" id="1.20.1390.10:FF:000007">
    <property type="entry name" value="CCCH zinc finger and RRM domain protein"/>
    <property type="match status" value="1"/>
</dbReference>
<dbReference type="PROSITE" id="PS50102">
    <property type="entry name" value="RRM"/>
    <property type="match status" value="1"/>
</dbReference>
<dbReference type="InterPro" id="IPR000571">
    <property type="entry name" value="Znf_CCCH"/>
</dbReference>
<feature type="compositionally biased region" description="Low complexity" evidence="6">
    <location>
        <begin position="551"/>
        <end position="568"/>
    </location>
</feature>
<sequence length="748" mass="82448">MRFSEEEAAEVKKWVVRKLEDISDADSDVLADYVLALIRTDAPDDEIRRASVENLEDFLREHTTKFVDELFTTFGPKEKQTPPPVSHSQTRPQLPHEIAHSGIAASQQSVPFGTPSGPLKGVYGQQPMAGVLEAQGGLDNSNFTRKRTYQEGFQADQELQDAPHNRSFKTPRRGRGGSRGDWMGRDGRTAPGAVGQYPPPHAGGLPVMPPAFPPFDQNDPMAAMMALQGMGFPQMPGMPPLPIPTSGGAPDQQAGKIMQRCPFYDTQGICYLGATCPYQHGLEAAPLNEDEYDPKTPNVVMDFSRAKSATRGDRGRGRGRGGDRGGFRGRGRSEFSALGPNEDQSITTIVVEQIPDDKFNEQSIREFFSQYGDIVDITLQSYKNFALVKYDTYAAAKAAWSSPKVIFDNRFVKVYWHKPKEKADRNGEPAAGEAPGDGTVFDKEEFERHQQEAQKTYEEKMKKRKEMEEAKQALERQREELQKKQQEEKAKLLQKLGATPSGNGTDSPNGHASPAADEGASEQTKQLRAQLAALEEEAKNLGIDPHNTETGPSYSYRGRGRGYPPYYRGRGGCPPRGRGYDPSYRGGYRGRGAPRGRGASVLRLDNRPRRIAISGVALNSEQDEALRQYLVGIGEYESIEPNPEQTDSLIVTFKERYMAEKFMYGTRSIPSVGNVELSWLPNPPTAATTPAADVMDTKSSGGDEEEGVMDTVADSRLLSSGQLDAHKDGSGNHEVDYDVAEEDDNWGI</sequence>
<keyword evidence="5" id="KW-0863">Zinc-finger</keyword>
<feature type="compositionally biased region" description="Basic and acidic residues" evidence="6">
    <location>
        <begin position="724"/>
        <end position="736"/>
    </location>
</feature>
<feature type="region of interest" description="Disordered" evidence="6">
    <location>
        <begin position="422"/>
        <end position="599"/>
    </location>
</feature>
<evidence type="ECO:0000256" key="3">
    <source>
        <dbReference type="ARBA" id="ARBA00043866"/>
    </source>
</evidence>
<feature type="domain" description="C3H1-type" evidence="8">
    <location>
        <begin position="255"/>
        <end position="283"/>
    </location>
</feature>
<dbReference type="EMBL" id="VIFY01000217">
    <property type="protein sequence ID" value="TQB68436.1"/>
    <property type="molecule type" value="Genomic_DNA"/>
</dbReference>
<dbReference type="GO" id="GO:0005634">
    <property type="term" value="C:nucleus"/>
    <property type="evidence" value="ECO:0007669"/>
    <property type="project" value="TreeGrafter"/>
</dbReference>
<feature type="compositionally biased region" description="Low complexity" evidence="6">
    <location>
        <begin position="575"/>
        <end position="586"/>
    </location>
</feature>
<evidence type="ECO:0000313" key="9">
    <source>
        <dbReference type="EMBL" id="TQB68436.1"/>
    </source>
</evidence>
<dbReference type="Pfam" id="PF00076">
    <property type="entry name" value="RRM_1"/>
    <property type="match status" value="1"/>
</dbReference>
<dbReference type="SMART" id="SM00360">
    <property type="entry name" value="RRM"/>
    <property type="match status" value="1"/>
</dbReference>
<feature type="compositionally biased region" description="Polar residues" evidence="6">
    <location>
        <begin position="500"/>
        <end position="510"/>
    </location>
</feature>
<dbReference type="SUPFAM" id="SSF101233">
    <property type="entry name" value="PWI domain"/>
    <property type="match status" value="1"/>
</dbReference>
<feature type="domain" description="RRM" evidence="7">
    <location>
        <begin position="347"/>
        <end position="419"/>
    </location>
</feature>
<evidence type="ECO:0000256" key="1">
    <source>
        <dbReference type="ARBA" id="ARBA00022664"/>
    </source>
</evidence>
<dbReference type="CDD" id="cd12257">
    <property type="entry name" value="RRM1_RBM26_like"/>
    <property type="match status" value="1"/>
</dbReference>
<dbReference type="Gene3D" id="3.30.70.330">
    <property type="match status" value="1"/>
</dbReference>
<keyword evidence="5" id="KW-0479">Metal-binding</keyword>
<dbReference type="InterPro" id="IPR000504">
    <property type="entry name" value="RRM_dom"/>
</dbReference>
<dbReference type="InterPro" id="IPR012677">
    <property type="entry name" value="Nucleotide-bd_a/b_plait_sf"/>
</dbReference>
<evidence type="ECO:0008006" key="11">
    <source>
        <dbReference type="Google" id="ProtNLM"/>
    </source>
</evidence>
<feature type="region of interest" description="Disordered" evidence="6">
    <location>
        <begin position="305"/>
        <end position="339"/>
    </location>
</feature>
<protein>
    <recommendedName>
        <fullName evidence="11">CCCH zinc finger and RRM domain-containing protein</fullName>
    </recommendedName>
</protein>
<dbReference type="FunFam" id="3.30.70.330:FF:000647">
    <property type="entry name" value="CCCH zinc finger and RRM domain protein"/>
    <property type="match status" value="1"/>
</dbReference>
<dbReference type="PANTHER" id="PTHR14398">
    <property type="entry name" value="RNA RECOGNITION RRM/RNP DOMAIN"/>
    <property type="match status" value="1"/>
</dbReference>
<dbReference type="SUPFAM" id="SSF54928">
    <property type="entry name" value="RNA-binding domain, RBD"/>
    <property type="match status" value="1"/>
</dbReference>
<feature type="region of interest" description="Disordered" evidence="6">
    <location>
        <begin position="683"/>
        <end position="748"/>
    </location>
</feature>
<dbReference type="InterPro" id="IPR002483">
    <property type="entry name" value="PWI_dom"/>
</dbReference>
<evidence type="ECO:0000259" key="7">
    <source>
        <dbReference type="PROSITE" id="PS50102"/>
    </source>
</evidence>
<organism evidence="9 10">
    <name type="scientific">Monascus purpureus</name>
    <name type="common">Red mold</name>
    <name type="synonym">Monascus anka</name>
    <dbReference type="NCBI Taxonomy" id="5098"/>
    <lineage>
        <taxon>Eukaryota</taxon>
        <taxon>Fungi</taxon>
        <taxon>Dikarya</taxon>
        <taxon>Ascomycota</taxon>
        <taxon>Pezizomycotina</taxon>
        <taxon>Eurotiomycetes</taxon>
        <taxon>Eurotiomycetidae</taxon>
        <taxon>Eurotiales</taxon>
        <taxon>Aspergillaceae</taxon>
        <taxon>Monascus</taxon>
    </lineage>
</organism>
<name>A0A507QIW3_MONPU</name>
<dbReference type="STRING" id="5098.A0A507QIW3"/>
<dbReference type="GO" id="GO:0006397">
    <property type="term" value="P:mRNA processing"/>
    <property type="evidence" value="ECO:0007669"/>
    <property type="project" value="UniProtKB-KW"/>
</dbReference>
<dbReference type="Proteomes" id="UP000319663">
    <property type="component" value="Unassembled WGS sequence"/>
</dbReference>
<evidence type="ECO:0000256" key="4">
    <source>
        <dbReference type="PROSITE-ProRule" id="PRU00176"/>
    </source>
</evidence>
<dbReference type="OrthoDB" id="443401at2759"/>
<feature type="compositionally biased region" description="Pro residues" evidence="6">
    <location>
        <begin position="197"/>
        <end position="213"/>
    </location>
</feature>
<gene>
    <name evidence="9" type="ORF">MPDQ_003428</name>
</gene>
<keyword evidence="1" id="KW-0507">mRNA processing</keyword>
<evidence type="ECO:0000256" key="2">
    <source>
        <dbReference type="ARBA" id="ARBA00022884"/>
    </source>
</evidence>
<feature type="compositionally biased region" description="Basic and acidic residues" evidence="6">
    <location>
        <begin position="440"/>
        <end position="491"/>
    </location>
</feature>
<dbReference type="GO" id="GO:0008270">
    <property type="term" value="F:zinc ion binding"/>
    <property type="evidence" value="ECO:0007669"/>
    <property type="project" value="UniProtKB-KW"/>
</dbReference>
<keyword evidence="10" id="KW-1185">Reference proteome</keyword>
<dbReference type="Gene3D" id="1.20.1390.10">
    <property type="entry name" value="PWI domain"/>
    <property type="match status" value="1"/>
</dbReference>